<dbReference type="Pfam" id="PF00561">
    <property type="entry name" value="Abhydrolase_1"/>
    <property type="match status" value="1"/>
</dbReference>
<dbReference type="PANTHER" id="PTHR43798">
    <property type="entry name" value="MONOACYLGLYCEROL LIPASE"/>
    <property type="match status" value="1"/>
</dbReference>
<reference evidence="2 3" key="1">
    <citation type="submission" date="2019-08" db="EMBL/GenBank/DDBJ databases">
        <title>Bacillus genomes from the desert of Cuatro Cienegas, Coahuila.</title>
        <authorList>
            <person name="Olmedo-Alvarez G."/>
        </authorList>
    </citation>
    <scope>NUCLEOTIDE SEQUENCE [LARGE SCALE GENOMIC DNA]</scope>
    <source>
        <strain evidence="2 3">CH128b_4D</strain>
    </source>
</reference>
<dbReference type="Proteomes" id="UP000325182">
    <property type="component" value="Unassembled WGS sequence"/>
</dbReference>
<organism evidence="2 3">
    <name type="scientific">Rossellomorea vietnamensis</name>
    <dbReference type="NCBI Taxonomy" id="218284"/>
    <lineage>
        <taxon>Bacteria</taxon>
        <taxon>Bacillati</taxon>
        <taxon>Bacillota</taxon>
        <taxon>Bacilli</taxon>
        <taxon>Bacillales</taxon>
        <taxon>Bacillaceae</taxon>
        <taxon>Rossellomorea</taxon>
    </lineage>
</organism>
<dbReference type="InterPro" id="IPR029058">
    <property type="entry name" value="AB_hydrolase_fold"/>
</dbReference>
<dbReference type="Gene3D" id="3.40.50.1820">
    <property type="entry name" value="alpha/beta hydrolase"/>
    <property type="match status" value="1"/>
</dbReference>
<accession>A0A5D4MKD0</accession>
<sequence>MLEDMECDVPYGKIHYKIIGEGRPVFILHSMWTDYRAMENWLEPIFSKHEKFKRIYLDLPAHGKSTISKEFKGTDHFIENIISFIGQTIGNEHFSLLGMSYGAYAAQGIMTRMIERVKGIALIVPGVHNRTGKLPDKVVLGREEGLGKDLAEDITRAFETLMAIQTKNSWDLFLKEIQPGRELADREFLTSDWRENHYFLESDPFSSLESIEVPALFLMGKQDWICGWEDQYEVFKKFTRASFIVLDGAGHMLHIEKREMASACVNEWLAALK</sequence>
<dbReference type="AlphaFoldDB" id="A0A5D4MKD0"/>
<dbReference type="SUPFAM" id="SSF53474">
    <property type="entry name" value="alpha/beta-Hydrolases"/>
    <property type="match status" value="1"/>
</dbReference>
<proteinExistence type="predicted"/>
<evidence type="ECO:0000259" key="1">
    <source>
        <dbReference type="Pfam" id="PF00561"/>
    </source>
</evidence>
<dbReference type="RefSeq" id="WP_187444257.1">
    <property type="nucleotide sequence ID" value="NZ_VTEG01000001.1"/>
</dbReference>
<dbReference type="EMBL" id="VTEG01000001">
    <property type="protein sequence ID" value="TYS01451.1"/>
    <property type="molecule type" value="Genomic_DNA"/>
</dbReference>
<dbReference type="GO" id="GO:0016787">
    <property type="term" value="F:hydrolase activity"/>
    <property type="evidence" value="ECO:0007669"/>
    <property type="project" value="UniProtKB-KW"/>
</dbReference>
<keyword evidence="2" id="KW-0378">Hydrolase</keyword>
<dbReference type="InterPro" id="IPR000073">
    <property type="entry name" value="AB_hydrolase_1"/>
</dbReference>
<name>A0A5D4MKD0_9BACI</name>
<evidence type="ECO:0000313" key="3">
    <source>
        <dbReference type="Proteomes" id="UP000325182"/>
    </source>
</evidence>
<protein>
    <submittedName>
        <fullName evidence="2">Alpha/beta hydrolase</fullName>
    </submittedName>
</protein>
<evidence type="ECO:0000313" key="2">
    <source>
        <dbReference type="EMBL" id="TYS01451.1"/>
    </source>
</evidence>
<dbReference type="PANTHER" id="PTHR43798:SF6">
    <property type="entry name" value="HYDROLASE, PUTATIVE (AFU_ORTHOLOGUE AFUA_4G13070)-RELATED"/>
    <property type="match status" value="1"/>
</dbReference>
<dbReference type="InterPro" id="IPR050266">
    <property type="entry name" value="AB_hydrolase_sf"/>
</dbReference>
<feature type="domain" description="AB hydrolase-1" evidence="1">
    <location>
        <begin position="25"/>
        <end position="257"/>
    </location>
</feature>
<comment type="caution">
    <text evidence="2">The sequence shown here is derived from an EMBL/GenBank/DDBJ whole genome shotgun (WGS) entry which is preliminary data.</text>
</comment>
<gene>
    <name evidence="2" type="ORF">FZC84_02015</name>
</gene>